<dbReference type="GeneID" id="82149098"/>
<dbReference type="SMART" id="SM01321">
    <property type="entry name" value="Y1_Tnp"/>
    <property type="match status" value="1"/>
</dbReference>
<dbReference type="InterPro" id="IPR052715">
    <property type="entry name" value="RAYT_transposase"/>
</dbReference>
<dbReference type="InterPro" id="IPR002686">
    <property type="entry name" value="Transposase_17"/>
</dbReference>
<dbReference type="Gene3D" id="3.30.70.1290">
    <property type="entry name" value="Transposase IS200-like"/>
    <property type="match status" value="1"/>
</dbReference>
<evidence type="ECO:0000259" key="1">
    <source>
        <dbReference type="SMART" id="SM01321"/>
    </source>
</evidence>
<comment type="caution">
    <text evidence="2">The sequence shown here is derived from an EMBL/GenBank/DDBJ whole genome shotgun (WGS) entry which is preliminary data.</text>
</comment>
<proteinExistence type="predicted"/>
<dbReference type="AlphaFoldDB" id="A0A4Z0V8E6"/>
<dbReference type="GO" id="GO:0004803">
    <property type="term" value="F:transposase activity"/>
    <property type="evidence" value="ECO:0007669"/>
    <property type="project" value="InterPro"/>
</dbReference>
<accession>A0A4Z0V8E6</accession>
<protein>
    <recommendedName>
        <fullName evidence="1">Transposase IS200-like domain-containing protein</fullName>
    </recommendedName>
</protein>
<dbReference type="EMBL" id="SJSA01000001">
    <property type="protein sequence ID" value="TGG40045.1"/>
    <property type="molecule type" value="Genomic_DNA"/>
</dbReference>
<evidence type="ECO:0000313" key="3">
    <source>
        <dbReference type="Proteomes" id="UP000297635"/>
    </source>
</evidence>
<keyword evidence="3" id="KW-1185">Reference proteome</keyword>
<dbReference type="SUPFAM" id="SSF143422">
    <property type="entry name" value="Transposase IS200-like"/>
    <property type="match status" value="1"/>
</dbReference>
<dbReference type="GO" id="GO:0043565">
    <property type="term" value="F:sequence-specific DNA binding"/>
    <property type="evidence" value="ECO:0007669"/>
    <property type="project" value="TreeGrafter"/>
</dbReference>
<name>A0A4Z0V8E6_9BACT</name>
<dbReference type="Proteomes" id="UP000297635">
    <property type="component" value="Unassembled WGS sequence"/>
</dbReference>
<dbReference type="RefSeq" id="WP_135471062.1">
    <property type="nucleotide sequence ID" value="NZ_CASJDB010000003.1"/>
</dbReference>
<dbReference type="PANTHER" id="PTHR36966">
    <property type="entry name" value="REP-ASSOCIATED TYROSINE TRANSPOSASE"/>
    <property type="match status" value="1"/>
</dbReference>
<feature type="domain" description="Transposase IS200-like" evidence="1">
    <location>
        <begin position="17"/>
        <end position="157"/>
    </location>
</feature>
<evidence type="ECO:0000313" key="2">
    <source>
        <dbReference type="EMBL" id="TGG40045.1"/>
    </source>
</evidence>
<reference evidence="2 3" key="1">
    <citation type="submission" date="2019-02" db="EMBL/GenBank/DDBJ databases">
        <title>Isolation and identification of novel species under the genus Muribaculum.</title>
        <authorList>
            <person name="Miyake S."/>
            <person name="Ding Y."/>
            <person name="Low A."/>
            <person name="Soh M."/>
            <person name="Seedorf H."/>
        </authorList>
    </citation>
    <scope>NUCLEOTIDE SEQUENCE [LARGE SCALE GENOMIC DNA]</scope>
    <source>
        <strain evidence="2 3">TLL-A3</strain>
    </source>
</reference>
<dbReference type="InterPro" id="IPR036515">
    <property type="entry name" value="Transposase_17_sf"/>
</dbReference>
<dbReference type="GO" id="GO:0006313">
    <property type="term" value="P:DNA transposition"/>
    <property type="evidence" value="ECO:0007669"/>
    <property type="project" value="InterPro"/>
</dbReference>
<dbReference type="PANTHER" id="PTHR36966:SF1">
    <property type="entry name" value="REP-ASSOCIATED TYROSINE TRANSPOSASE"/>
    <property type="match status" value="1"/>
</dbReference>
<gene>
    <name evidence="2" type="ORF">EZ315_04775</name>
</gene>
<organism evidence="2 3">
    <name type="scientific">Duncaniella freteri</name>
    <dbReference type="NCBI Taxonomy" id="2530391"/>
    <lineage>
        <taxon>Bacteria</taxon>
        <taxon>Pseudomonadati</taxon>
        <taxon>Bacteroidota</taxon>
        <taxon>Bacteroidia</taxon>
        <taxon>Bacteroidales</taxon>
        <taxon>Muribaculaceae</taxon>
        <taxon>Duncaniella</taxon>
    </lineage>
</organism>
<sequence>MTCLPKRKSPRSYWIDYNYGAFFVTVCSKNKKHYFGQIHNNEILYSTIGQFLNQELSSPNIRHASIEIPYHVVMPNHFHAIILIDDKERFNENPTIEDRLIRHHSPLLSNYIGRIKSAVSKFAHEKGYSFEWQTSFHDHAIRDINDWNRIVEYIENNVNVWGNDIFNEEK</sequence>